<protein>
    <recommendedName>
        <fullName evidence="2">AAA+ ATPase domain-containing protein</fullName>
    </recommendedName>
</protein>
<feature type="coiled-coil region" evidence="1">
    <location>
        <begin position="620"/>
        <end position="686"/>
    </location>
</feature>
<reference evidence="3 4" key="1">
    <citation type="submission" date="2014-09" db="EMBL/GenBank/DDBJ databases">
        <title>Sporocytophaga myxococcoides PG-01 genome sequencing.</title>
        <authorList>
            <person name="Liu L."/>
            <person name="Gao P.J."/>
            <person name="Chen G.J."/>
            <person name="Wang L.S."/>
        </authorList>
    </citation>
    <scope>NUCLEOTIDE SEQUENCE [LARGE SCALE GENOMIC DNA]</scope>
    <source>
        <strain evidence="3 4">PG-01</strain>
    </source>
</reference>
<evidence type="ECO:0000313" key="3">
    <source>
        <dbReference type="EMBL" id="GAL84350.1"/>
    </source>
</evidence>
<dbReference type="SMART" id="SM00382">
    <property type="entry name" value="AAA"/>
    <property type="match status" value="1"/>
</dbReference>
<dbReference type="EMBL" id="BBLT01000002">
    <property type="protein sequence ID" value="GAL84350.1"/>
    <property type="molecule type" value="Genomic_DNA"/>
</dbReference>
<dbReference type="GO" id="GO:0005524">
    <property type="term" value="F:ATP binding"/>
    <property type="evidence" value="ECO:0007669"/>
    <property type="project" value="InterPro"/>
</dbReference>
<name>A0A098LBQ6_9BACT</name>
<dbReference type="InterPro" id="IPR057224">
    <property type="entry name" value="DUF7902"/>
</dbReference>
<feature type="coiled-coil region" evidence="1">
    <location>
        <begin position="499"/>
        <end position="533"/>
    </location>
</feature>
<dbReference type="eggNOG" id="COG0714">
    <property type="taxonomic scope" value="Bacteria"/>
</dbReference>
<dbReference type="Pfam" id="PF25472">
    <property type="entry name" value="DUF7902"/>
    <property type="match status" value="1"/>
</dbReference>
<comment type="caution">
    <text evidence="3">The sequence shown here is derived from an EMBL/GenBank/DDBJ whole genome shotgun (WGS) entry which is preliminary data.</text>
</comment>
<dbReference type="Pfam" id="PF00004">
    <property type="entry name" value="AAA"/>
    <property type="match status" value="1"/>
</dbReference>
<dbReference type="InterPro" id="IPR027417">
    <property type="entry name" value="P-loop_NTPase"/>
</dbReference>
<dbReference type="InterPro" id="IPR003959">
    <property type="entry name" value="ATPase_AAA_core"/>
</dbReference>
<evidence type="ECO:0000313" key="4">
    <source>
        <dbReference type="Proteomes" id="UP000030185"/>
    </source>
</evidence>
<dbReference type="InterPro" id="IPR003593">
    <property type="entry name" value="AAA+_ATPase"/>
</dbReference>
<evidence type="ECO:0000259" key="2">
    <source>
        <dbReference type="SMART" id="SM00382"/>
    </source>
</evidence>
<feature type="domain" description="AAA+ ATPase" evidence="2">
    <location>
        <begin position="1269"/>
        <end position="1418"/>
    </location>
</feature>
<sequence length="1635" mass="187027">MAEVKPENTSDSKAVQLDSGTYEVLRSRLDKSGKDLRERLGKLNEDRKNVFGAIEQKLVATARITTENNCVPRDMVSLGTYLLFGYNVHIGLRSETVLTDVFSIYQYKDHSFVHAGLNKIQTELFESDFKELYKYYKSTSFEKFAIIGPYMYMIFRVGKGAKDIKTFKWLISGEELKYEGNRSEHEYKFPPQYGFEWERTSRDYHRKGKHPHVSVLDKVFIETIGGDLTVKIEDNTEDGEGIYSEPVEDKDQRLDDAEMYYADLGNIILLKIKPFKEDQFRYIVYNDKIKKAQRIDAIKDSCVLLPESHGIIFSKGYYLQTGEFKLFDNDLQGLRFEKRIQSPNGEDYLYVFYNDEHGAYILLPYNLIEQKVDNLILCHGYSIFDNGELIYFNDQNEPSKHHTIQIWSSAYFSSTYIPPIVPDSYLYKIGNKDIVRCMAECSEVLGLLSKNDEAYSNLYLDIVKISTDLLDSYYWIREEATFNLAQPVAEIKSTAAATIEEFEKVVRIKRNTLDQVKKQSDRAKAILDQIKRDRFEDINTFVNILSELRSLRGDIISLKELRYVDLIAVSDLEMNISDETEKLSAKCVEFLLQEKALLPYHERVTFLNAAAEKVTKVTEANKTEEEIAQVSNELEMLIQIVSNLKIEDATQTTKIIDTISLIFSEINKLKASLKNRKLELRRSESEAEFNSQIKLLDQSIVNYLDLSSTPEKCEEFLSKLMIQLEELEAKFPDFDGFIKIVSEKREELYGAFENRKLSLIEARNNRANALMSAAERILSGAKNRVATFDTAAEINGYFASDLMMDKLRDIVKQLNDLSDTIKADDIQGRMKNLRETTLRQLKDKKELFVGGANVVKFGNYNFSVNTQALELAMVNRHEEMFFHITGTSFFEKVTDPEFLNTKSFWNQHLISENDYVYRGEYLAWLLFNEGQVNSKYDKENLVKLDEPSLTVVVQEFISNRYSEGYVKGVNDRDAALILKALLHIEGGLDLLKYASEARACARFYWLHVLDENARRSFDLRLKGIGSILKIFPGKNTHQEIISLLKTGIQKFIEQTRFFEAEIAAEAADYLFDEMVRGNVFVISHEALELTKAFNAFLKKKKYEEECIASVQNLDGNPVNQFDLTRNWLKAFIDSEKSASHEFVDEAAVILLSGIDNCKEIIAKSEVVLEGLSGSHSLIQKGNYLFHFNKFVKKLSRYQREVVAGYSAYVKKKSALTESFRADLRLEEYKTNVLSSFVRNKLIDDVYLPLIGANLAKQIGVVGENKRTDQMGMLLLISPPGYGKTTLMEYVANRLGLIFMKINGPAIGHKITSVDPSEAQNGAAREELEKLNLAFEMGDNVMIYLDDIQHCNPEFLQKFISLCDAQRKIEGIYKGKSKTYDFRGKKVCVVMAGNPYTESGEKFRIPDMLSNRADTYNLGDIIGDKADVFKLSYIENCLTSNTITSKVANKSLKDIYSFVKIAETGDSSGLDFEVSYAAEETNEIVSVIQKLLSIRDAVLRVNQEYIHSASQAEEFRNEPVFKLQGSYRNMNKMAEKVVPVMNDEELKMLINTHYQNEAQTLTTGAEANLLKFKDITERITPEEKARWEEIKTTFKKNQRFKGIGDSGQITQLLTQLAVLGEGVEGIKNAIEKKSSE</sequence>
<accession>A0A098LBQ6</accession>
<keyword evidence="4" id="KW-1185">Reference proteome</keyword>
<dbReference type="STRING" id="153721.MYP_1578"/>
<dbReference type="InterPro" id="IPR020958">
    <property type="entry name" value="DUF3686"/>
</dbReference>
<proteinExistence type="predicted"/>
<keyword evidence="1" id="KW-0175">Coiled coil</keyword>
<dbReference type="Proteomes" id="UP000030185">
    <property type="component" value="Unassembled WGS sequence"/>
</dbReference>
<dbReference type="RefSeq" id="WP_045460764.1">
    <property type="nucleotide sequence ID" value="NZ_BBLT01000002.1"/>
</dbReference>
<gene>
    <name evidence="3" type="ORF">MYP_1578</name>
</gene>
<organism evidence="3 4">
    <name type="scientific">Sporocytophaga myxococcoides</name>
    <dbReference type="NCBI Taxonomy" id="153721"/>
    <lineage>
        <taxon>Bacteria</taxon>
        <taxon>Pseudomonadati</taxon>
        <taxon>Bacteroidota</taxon>
        <taxon>Cytophagia</taxon>
        <taxon>Cytophagales</taxon>
        <taxon>Cytophagaceae</taxon>
        <taxon>Sporocytophaga</taxon>
    </lineage>
</organism>
<dbReference type="GO" id="GO:0016887">
    <property type="term" value="F:ATP hydrolysis activity"/>
    <property type="evidence" value="ECO:0007669"/>
    <property type="project" value="InterPro"/>
</dbReference>
<dbReference type="Gene3D" id="3.40.50.300">
    <property type="entry name" value="P-loop containing nucleotide triphosphate hydrolases"/>
    <property type="match status" value="1"/>
</dbReference>
<evidence type="ECO:0000256" key="1">
    <source>
        <dbReference type="SAM" id="Coils"/>
    </source>
</evidence>
<dbReference type="SUPFAM" id="SSF52540">
    <property type="entry name" value="P-loop containing nucleoside triphosphate hydrolases"/>
    <property type="match status" value="1"/>
</dbReference>
<dbReference type="Pfam" id="PF12458">
    <property type="entry name" value="DUF3686"/>
    <property type="match status" value="1"/>
</dbReference>
<dbReference type="OrthoDB" id="9814769at2"/>